<dbReference type="Proteomes" id="UP000295696">
    <property type="component" value="Unassembled WGS sequence"/>
</dbReference>
<dbReference type="RefSeq" id="WP_132247532.1">
    <property type="nucleotide sequence ID" value="NZ_SLZU01000016.1"/>
</dbReference>
<sequence>MQQIEVKVENDHIQRITTAKPLAAISELIWNAYDADAREVKVELEEGQLTKLGLIRIVDDGTGIPADEVETFFQSLGGSWKKRAVKTSSGRSIHGEKGQGRFKAFALGERVTWISHNAGKKFSISGDKSNLKRFSISETVPATNSGCTVEIKNVVRDFEIWTEDGFAEQVRDVFALQLFDDPSFRIIYDGEDIDAREAIRDVTPYEVTAITEDGHECKATLEVIEWKRKVERKLMLCLPGRFSFNEIAPGIHARGFDFTAYLTADHFQSLADDNTEGLVELDPPSMALVEASKAKLREHFREREAERSRGKIHEWKEDKIYPYEGKPSDHIEMNERQVFDVVALNLADYSPDFEKAPSKQQKLILQLVKAAIESGPGALPAILESVVDLPKAKQEELAELLRKTSLTSIINAAKSVTDRLEFLRALQILVFEPNSKRQLLERSQLHRIIAQETWIFGEQFNLLNDDEDLSAVLRSHLKLLGSDNDDSTPRDSLAPKEPVLDANGKAAIVDLMLSCRVPTATDEERKHLVVELKRPSQSLNEDVINQIKKYAKAVALDDRFKHSSVEWDFVAVANRFTNDAELEARQSGKPRGLVLELDDPIKIRVWAKTWGEIIQEAEGRLTFYKRRLEYQANDKEALRYLRTINVDYLSDEVKERISTMDSEEEVAAE</sequence>
<protein>
    <submittedName>
        <fullName evidence="1">Histidine kinase/DNA gyrase B/HSP90-like ATPase</fullName>
    </submittedName>
</protein>
<evidence type="ECO:0000313" key="1">
    <source>
        <dbReference type="EMBL" id="TCS60063.1"/>
    </source>
</evidence>
<reference evidence="1 2" key="1">
    <citation type="submission" date="2019-03" db="EMBL/GenBank/DDBJ databases">
        <title>Genomic Encyclopedia of Type Strains, Phase IV (KMG-IV): sequencing the most valuable type-strain genomes for metagenomic binning, comparative biology and taxonomic classification.</title>
        <authorList>
            <person name="Goeker M."/>
        </authorList>
    </citation>
    <scope>NUCLEOTIDE SEQUENCE [LARGE SCALE GENOMIC DNA]</scope>
    <source>
        <strain evidence="1 2">DSM 104836</strain>
    </source>
</reference>
<dbReference type="GO" id="GO:0016301">
    <property type="term" value="F:kinase activity"/>
    <property type="evidence" value="ECO:0007669"/>
    <property type="project" value="UniProtKB-KW"/>
</dbReference>
<dbReference type="Gene3D" id="3.30.565.10">
    <property type="entry name" value="Histidine kinase-like ATPase, C-terminal domain"/>
    <property type="match status" value="1"/>
</dbReference>
<keyword evidence="2" id="KW-1185">Reference proteome</keyword>
<gene>
    <name evidence="1" type="ORF">EDD52_11674</name>
</gene>
<dbReference type="EMBL" id="SLZU01000016">
    <property type="protein sequence ID" value="TCS60063.1"/>
    <property type="molecule type" value="Genomic_DNA"/>
</dbReference>
<dbReference type="AlphaFoldDB" id="A0A4R3J5F6"/>
<accession>A0A4R3J5F6</accession>
<organism evidence="1 2">
    <name type="scientific">Primorskyibacter sedentarius</name>
    <dbReference type="NCBI Taxonomy" id="745311"/>
    <lineage>
        <taxon>Bacteria</taxon>
        <taxon>Pseudomonadati</taxon>
        <taxon>Pseudomonadota</taxon>
        <taxon>Alphaproteobacteria</taxon>
        <taxon>Rhodobacterales</taxon>
        <taxon>Roseobacteraceae</taxon>
        <taxon>Primorskyibacter</taxon>
    </lineage>
</organism>
<dbReference type="InterPro" id="IPR036890">
    <property type="entry name" value="HATPase_C_sf"/>
</dbReference>
<keyword evidence="1" id="KW-0418">Kinase</keyword>
<name>A0A4R3J5F6_9RHOB</name>
<dbReference type="Pfam" id="PF13589">
    <property type="entry name" value="HATPase_c_3"/>
    <property type="match status" value="1"/>
</dbReference>
<dbReference type="SUPFAM" id="SSF55874">
    <property type="entry name" value="ATPase domain of HSP90 chaperone/DNA topoisomerase II/histidine kinase"/>
    <property type="match status" value="1"/>
</dbReference>
<comment type="caution">
    <text evidence="1">The sequence shown here is derived from an EMBL/GenBank/DDBJ whole genome shotgun (WGS) entry which is preliminary data.</text>
</comment>
<keyword evidence="1" id="KW-0808">Transferase</keyword>
<evidence type="ECO:0000313" key="2">
    <source>
        <dbReference type="Proteomes" id="UP000295696"/>
    </source>
</evidence>
<proteinExistence type="predicted"/>
<dbReference type="OrthoDB" id="8765545at2"/>